<reference evidence="1 2" key="1">
    <citation type="submission" date="2020-10" db="EMBL/GenBank/DDBJ databases">
        <authorList>
            <person name="Peeters C."/>
        </authorList>
    </citation>
    <scope>NUCLEOTIDE SEQUENCE [LARGE SCALE GENOMIC DNA]</scope>
    <source>
        <strain evidence="1 2">LMG 28140</strain>
    </source>
</reference>
<evidence type="ECO:0000313" key="1">
    <source>
        <dbReference type="EMBL" id="CAD6554761.1"/>
    </source>
</evidence>
<protein>
    <recommendedName>
        <fullName evidence="3">Tetratricopeptide TPR_2 repeat protein</fullName>
    </recommendedName>
</protein>
<dbReference type="Proteomes" id="UP000598032">
    <property type="component" value="Unassembled WGS sequence"/>
</dbReference>
<dbReference type="InterPro" id="IPR011990">
    <property type="entry name" value="TPR-like_helical_dom_sf"/>
</dbReference>
<keyword evidence="2" id="KW-1185">Reference proteome</keyword>
<accession>A0ABN7I6F3</accession>
<comment type="caution">
    <text evidence="1">The sequence shown here is derived from an EMBL/GenBank/DDBJ whole genome shotgun (WGS) entry which is preliminary data.</text>
</comment>
<proteinExistence type="predicted"/>
<evidence type="ECO:0000313" key="2">
    <source>
        <dbReference type="Proteomes" id="UP000598032"/>
    </source>
</evidence>
<organism evidence="1 2">
    <name type="scientific">Paraburkholderia metrosideri</name>
    <dbReference type="NCBI Taxonomy" id="580937"/>
    <lineage>
        <taxon>Bacteria</taxon>
        <taxon>Pseudomonadati</taxon>
        <taxon>Pseudomonadota</taxon>
        <taxon>Betaproteobacteria</taxon>
        <taxon>Burkholderiales</taxon>
        <taxon>Burkholderiaceae</taxon>
        <taxon>Paraburkholderia</taxon>
    </lineage>
</organism>
<sequence>MDKTATPSTGLMDIESFDACLQAVRRGQWQEALVAYQDALDSGEVPDASARLYSLIARIRSEADATQAISELDASMVSGTAARVDVRRLVVGQLVRDGSLEAAVAVLQVLVEAWPQIIDDRRLLASLLGRLKRWDDAIAQADAAARIAPENVGISGARIQLCLQAGRVADAAQIARTTLDQMEVADAQAHIWMTALIRNGDRELAAHAAATLDHDALPNEKTAAAAVQALLADKRIGAAIIAGERALEAGHEGAALRSALGQAYLERGSHEDRTVTALGHFAVASELAPGDVRAVSLYGESLLRAGRYADSIAPLQAACALAPQLEHTRAMAARAMRYAGRHADAAEELLTLVHQQPERLRWQRAAVAALSQSQRKEEASELYERYLKKRADALPATFAEALAQLDSKLDTAPIPQARLDWAWSMRRPGDNIDYAQWERAARWGHLVDYLLLDWMECREEQIEEAMTLLGSLDDAEGAFAPYLATGKGFVIATAHVGPMYAGLMTLELLGIPSRWLSTTPSVTRASYSPALISTADQTEAQVAKECLRALQSGYAVCLAVEGAPNPAAPRVTFQGQEVTYSSFASRAVHRLGLPSVFYAPRWENGKVMHTIKTLPEPLPGEDVEAYSIRWQHAYFSCLREHLAGAPENLRLSGGIWRHVTSVDRTEHVSHKTVHEAATQTRTYNVETLDETD</sequence>
<dbReference type="Gene3D" id="1.25.40.10">
    <property type="entry name" value="Tetratricopeptide repeat domain"/>
    <property type="match status" value="2"/>
</dbReference>
<dbReference type="EMBL" id="CAJHCP010000014">
    <property type="protein sequence ID" value="CAD6554761.1"/>
    <property type="molecule type" value="Genomic_DNA"/>
</dbReference>
<gene>
    <name evidence="1" type="ORF">LMG28140_05527</name>
</gene>
<dbReference type="SUPFAM" id="SSF48452">
    <property type="entry name" value="TPR-like"/>
    <property type="match status" value="1"/>
</dbReference>
<dbReference type="Pfam" id="PF13432">
    <property type="entry name" value="TPR_16"/>
    <property type="match status" value="2"/>
</dbReference>
<evidence type="ECO:0008006" key="3">
    <source>
        <dbReference type="Google" id="ProtNLM"/>
    </source>
</evidence>
<name>A0ABN7I6F3_9BURK</name>